<keyword evidence="9" id="KW-0995">Kinetochore</keyword>
<protein>
    <recommendedName>
        <fullName evidence="13">Protein FAM33A</fullName>
    </recommendedName>
</protein>
<evidence type="ECO:0000256" key="9">
    <source>
        <dbReference type="ARBA" id="ARBA00022838"/>
    </source>
</evidence>
<comment type="subcellular location">
    <subcellularLocation>
        <location evidence="2">Chromosome</location>
        <location evidence="2">Centromere</location>
        <location evidence="2">Kinetochore</location>
    </subcellularLocation>
    <subcellularLocation>
        <location evidence="1">Cytoplasm</location>
        <location evidence="1">Cytoskeleton</location>
        <location evidence="1">Spindle</location>
    </subcellularLocation>
</comment>
<evidence type="ECO:0000313" key="15">
    <source>
        <dbReference type="Ensembl" id="ENSLOCP00000001446.1"/>
    </source>
</evidence>
<dbReference type="eggNOG" id="ENOG502S6SM">
    <property type="taxonomic scope" value="Eukaryota"/>
</dbReference>
<dbReference type="InParanoid" id="W5LZ89"/>
<sequence length="132" mass="14325">METPVNKLEAMFQKAESDLGYLEKQLKFEFMTKMAESGAAEDNPVKLLEKLSAVKARHKALCGQMEEIAKQQQQSMEAIRAHLSTTVQLVEQLQKSADVEVQPLREAEQAAAQALLGDAVEIPAASGAAATV</sequence>
<dbReference type="GO" id="GO:0007059">
    <property type="term" value="P:chromosome segregation"/>
    <property type="evidence" value="ECO:0000318"/>
    <property type="project" value="GO_Central"/>
</dbReference>
<dbReference type="GO" id="GO:0008017">
    <property type="term" value="F:microtubule binding"/>
    <property type="evidence" value="ECO:0000318"/>
    <property type="project" value="GO_Central"/>
</dbReference>
<dbReference type="EMBL" id="AHAT01005594">
    <property type="status" value="NOT_ANNOTATED_CDS"/>
    <property type="molecule type" value="Genomic_DNA"/>
</dbReference>
<evidence type="ECO:0000256" key="11">
    <source>
        <dbReference type="ARBA" id="ARBA00023306"/>
    </source>
</evidence>
<evidence type="ECO:0000256" key="8">
    <source>
        <dbReference type="ARBA" id="ARBA00022776"/>
    </source>
</evidence>
<keyword evidence="6" id="KW-0132">Cell division</keyword>
<evidence type="ECO:0000256" key="1">
    <source>
        <dbReference type="ARBA" id="ARBA00004186"/>
    </source>
</evidence>
<keyword evidence="11" id="KW-0131">Cell cycle</keyword>
<dbReference type="InterPro" id="IPR026762">
    <property type="entry name" value="Ska2"/>
</dbReference>
<dbReference type="EMBL" id="AHAT01005596">
    <property type="status" value="NOT_ANNOTATED_CDS"/>
    <property type="molecule type" value="Genomic_DNA"/>
</dbReference>
<dbReference type="Bgee" id="ENSLOCG00000001274">
    <property type="expression patterns" value="Expressed in testis and 13 other cell types or tissues"/>
</dbReference>
<dbReference type="OrthoDB" id="193920at2759"/>
<organism evidence="15 16">
    <name type="scientific">Lepisosteus oculatus</name>
    <name type="common">Spotted gar</name>
    <dbReference type="NCBI Taxonomy" id="7918"/>
    <lineage>
        <taxon>Eukaryota</taxon>
        <taxon>Metazoa</taxon>
        <taxon>Chordata</taxon>
        <taxon>Craniata</taxon>
        <taxon>Vertebrata</taxon>
        <taxon>Euteleostomi</taxon>
        <taxon>Actinopterygii</taxon>
        <taxon>Neopterygii</taxon>
        <taxon>Holostei</taxon>
        <taxon>Semionotiformes</taxon>
        <taxon>Lepisosteidae</taxon>
        <taxon>Lepisosteus</taxon>
    </lineage>
</organism>
<name>W5LZ89_LEPOC</name>
<comment type="similarity">
    <text evidence="3">Belongs to the SKA2 family.</text>
</comment>
<proteinExistence type="inferred from homology"/>
<dbReference type="GeneTree" id="ENSGT00390000009588"/>
<dbReference type="HOGENOM" id="CLU_143881_0_0_1"/>
<dbReference type="GeneID" id="102696017"/>
<evidence type="ECO:0000256" key="7">
    <source>
        <dbReference type="ARBA" id="ARBA00022701"/>
    </source>
</evidence>
<reference evidence="15" key="3">
    <citation type="submission" date="2025-09" db="UniProtKB">
        <authorList>
            <consortium name="Ensembl"/>
        </authorList>
    </citation>
    <scope>IDENTIFICATION</scope>
</reference>
<evidence type="ECO:0000313" key="16">
    <source>
        <dbReference type="Proteomes" id="UP000018468"/>
    </source>
</evidence>
<evidence type="ECO:0000256" key="10">
    <source>
        <dbReference type="ARBA" id="ARBA00023212"/>
    </source>
</evidence>
<dbReference type="PANTHER" id="PTHR32017">
    <property type="entry name" value="SPINDLE AND KINETOCHORE-ASSOCIATED PROTEIN 2"/>
    <property type="match status" value="1"/>
</dbReference>
<dbReference type="Pfam" id="PF16740">
    <property type="entry name" value="SKA2"/>
    <property type="match status" value="1"/>
</dbReference>
<dbReference type="STRING" id="7918.ENSLOCP00000001446"/>
<dbReference type="OMA" id="TNAQKES"/>
<keyword evidence="16" id="KW-1185">Reference proteome</keyword>
<dbReference type="Ensembl" id="ENSLOCT00000001451.1">
    <property type="protein sequence ID" value="ENSLOCP00000001446.1"/>
    <property type="gene ID" value="ENSLOCG00000001274.1"/>
</dbReference>
<dbReference type="GO" id="GO:0000940">
    <property type="term" value="C:outer kinetochore"/>
    <property type="evidence" value="ECO:0000318"/>
    <property type="project" value="GO_Central"/>
</dbReference>
<reference evidence="15" key="2">
    <citation type="submission" date="2025-08" db="UniProtKB">
        <authorList>
            <consortium name="Ensembl"/>
        </authorList>
    </citation>
    <scope>IDENTIFICATION</scope>
</reference>
<keyword evidence="5" id="KW-0963">Cytoplasm</keyword>
<dbReference type="InterPro" id="IPR042091">
    <property type="entry name" value="Ska2_N"/>
</dbReference>
<dbReference type="CTD" id="348235"/>
<evidence type="ECO:0000256" key="2">
    <source>
        <dbReference type="ARBA" id="ARBA00004629"/>
    </source>
</evidence>
<feature type="domain" description="Ska2 N-terminal" evidence="14">
    <location>
        <begin position="2"/>
        <end position="115"/>
    </location>
</feature>
<reference evidence="16" key="1">
    <citation type="submission" date="2011-12" db="EMBL/GenBank/DDBJ databases">
        <title>The Draft Genome of Lepisosteus oculatus.</title>
        <authorList>
            <consortium name="The Broad Institute Genome Assembly &amp; Analysis Group"/>
            <consortium name="Computational R&amp;D Group"/>
            <consortium name="and Sequencing Platform"/>
            <person name="Di Palma F."/>
            <person name="Alfoldi J."/>
            <person name="Johnson J."/>
            <person name="Berlin A."/>
            <person name="Gnerre S."/>
            <person name="Jaffe D."/>
            <person name="MacCallum I."/>
            <person name="Young S."/>
            <person name="Walker B.J."/>
            <person name="Lander E.S."/>
            <person name="Lindblad-Toh K."/>
        </authorList>
    </citation>
    <scope>NUCLEOTIDE SEQUENCE [LARGE SCALE GENOMIC DNA]</scope>
</reference>
<dbReference type="GO" id="GO:0000278">
    <property type="term" value="P:mitotic cell cycle"/>
    <property type="evidence" value="ECO:0000318"/>
    <property type="project" value="GO_Central"/>
</dbReference>
<keyword evidence="4" id="KW-0158">Chromosome</keyword>
<dbReference type="GO" id="GO:0051301">
    <property type="term" value="P:cell division"/>
    <property type="evidence" value="ECO:0007669"/>
    <property type="project" value="UniProtKB-KW"/>
</dbReference>
<dbReference type="GO" id="GO:0005876">
    <property type="term" value="C:spindle microtubule"/>
    <property type="evidence" value="ECO:0000318"/>
    <property type="project" value="GO_Central"/>
</dbReference>
<keyword evidence="7" id="KW-0493">Microtubule</keyword>
<dbReference type="Gene3D" id="6.10.250.1380">
    <property type="match status" value="1"/>
</dbReference>
<dbReference type="Proteomes" id="UP000018468">
    <property type="component" value="Linkage group LG22"/>
</dbReference>
<dbReference type="KEGG" id="loc:102696017"/>
<evidence type="ECO:0000256" key="13">
    <source>
        <dbReference type="ARBA" id="ARBA00029651"/>
    </source>
</evidence>
<evidence type="ECO:0000256" key="6">
    <source>
        <dbReference type="ARBA" id="ARBA00022618"/>
    </source>
</evidence>
<dbReference type="FunCoup" id="W5LZ89">
    <property type="interactions" value="175"/>
</dbReference>
<evidence type="ECO:0000256" key="4">
    <source>
        <dbReference type="ARBA" id="ARBA00022454"/>
    </source>
</evidence>
<dbReference type="PANTHER" id="PTHR32017:SF3">
    <property type="entry name" value="SPINDLE AND KINETOCHORE-ASSOCIATED PROTEIN 2"/>
    <property type="match status" value="1"/>
</dbReference>
<keyword evidence="8" id="KW-0498">Mitosis</keyword>
<dbReference type="AlphaFoldDB" id="W5LZ89"/>
<dbReference type="EMBL" id="AHAT01005595">
    <property type="status" value="NOT_ANNOTATED_CDS"/>
    <property type="molecule type" value="Genomic_DNA"/>
</dbReference>
<keyword evidence="12" id="KW-0137">Centromere</keyword>
<accession>W5LZ89</accession>
<keyword evidence="10" id="KW-0206">Cytoskeleton</keyword>
<evidence type="ECO:0000256" key="12">
    <source>
        <dbReference type="ARBA" id="ARBA00023328"/>
    </source>
</evidence>
<evidence type="ECO:0000256" key="5">
    <source>
        <dbReference type="ARBA" id="ARBA00022490"/>
    </source>
</evidence>
<evidence type="ECO:0000259" key="14">
    <source>
        <dbReference type="Pfam" id="PF16740"/>
    </source>
</evidence>
<evidence type="ECO:0000256" key="3">
    <source>
        <dbReference type="ARBA" id="ARBA00010684"/>
    </source>
</evidence>